<accession>A0A9W9II88</accession>
<dbReference type="RefSeq" id="XP_056547754.1">
    <property type="nucleotide sequence ID" value="XM_056684148.1"/>
</dbReference>
<comment type="caution">
    <text evidence="3">The sequence shown here is derived from an EMBL/GenBank/DDBJ whole genome shotgun (WGS) entry which is preliminary data.</text>
</comment>
<evidence type="ECO:0000259" key="2">
    <source>
        <dbReference type="Pfam" id="PF20150"/>
    </source>
</evidence>
<feature type="compositionally biased region" description="Gly residues" evidence="1">
    <location>
        <begin position="307"/>
        <end position="317"/>
    </location>
</feature>
<proteinExistence type="predicted"/>
<dbReference type="EMBL" id="JAPQKN010000001">
    <property type="protein sequence ID" value="KAJ5176146.1"/>
    <property type="molecule type" value="Genomic_DNA"/>
</dbReference>
<feature type="domain" description="2EXR" evidence="2">
    <location>
        <begin position="10"/>
        <end position="91"/>
    </location>
</feature>
<reference evidence="3" key="1">
    <citation type="submission" date="2022-11" db="EMBL/GenBank/DDBJ databases">
        <authorList>
            <person name="Petersen C."/>
        </authorList>
    </citation>
    <scope>NUCLEOTIDE SEQUENCE</scope>
    <source>
        <strain evidence="3">IBT 26290</strain>
    </source>
</reference>
<dbReference type="InterPro" id="IPR045518">
    <property type="entry name" value="2EXR"/>
</dbReference>
<keyword evidence="4" id="KW-1185">Reference proteome</keyword>
<name>A0A9W9II88_9EURO</name>
<sequence>MASSTVIGAFPRFPDLPAEIRLMIWRECLPHRVHELDSDEFYATGPGGFARVCGLLMTTQMNHRPPAISRVCRESRVVALQNRVRLPYEEMLEEAFWASETILDGMIDPSRDSVHLNWEPWDERFEGEGYYLDYLAWHAANSQGGSVGYESIDHEDVAFLDSISNLVIVMRKIIIHATSEYGARTGLFGLLGDAPVQLVDLSNEKRLKAYFDLAEETQKKGHVTFAQDLHRKPCEVLEEEFQKIMGRKYQRPFGLRPGEMPPKLPPLRGAIMFRLCTDMCNNSEDAEEGFRPLPGTTWIPPIQTQGRGRGGLRGGPIGSPFRMRGRLRNKIVA</sequence>
<dbReference type="OrthoDB" id="3540486at2759"/>
<evidence type="ECO:0000313" key="4">
    <source>
        <dbReference type="Proteomes" id="UP001149163"/>
    </source>
</evidence>
<protein>
    <recommendedName>
        <fullName evidence="2">2EXR domain-containing protein</fullName>
    </recommendedName>
</protein>
<dbReference type="Proteomes" id="UP001149163">
    <property type="component" value="Unassembled WGS sequence"/>
</dbReference>
<organism evidence="3 4">
    <name type="scientific">Penicillium canariense</name>
    <dbReference type="NCBI Taxonomy" id="189055"/>
    <lineage>
        <taxon>Eukaryota</taxon>
        <taxon>Fungi</taxon>
        <taxon>Dikarya</taxon>
        <taxon>Ascomycota</taxon>
        <taxon>Pezizomycotina</taxon>
        <taxon>Eurotiomycetes</taxon>
        <taxon>Eurotiomycetidae</taxon>
        <taxon>Eurotiales</taxon>
        <taxon>Aspergillaceae</taxon>
        <taxon>Penicillium</taxon>
    </lineage>
</organism>
<dbReference type="GeneID" id="81423324"/>
<dbReference type="AlphaFoldDB" id="A0A9W9II88"/>
<evidence type="ECO:0000313" key="3">
    <source>
        <dbReference type="EMBL" id="KAJ5176146.1"/>
    </source>
</evidence>
<dbReference type="Pfam" id="PF20150">
    <property type="entry name" value="2EXR"/>
    <property type="match status" value="1"/>
</dbReference>
<gene>
    <name evidence="3" type="ORF">N7482_002023</name>
</gene>
<dbReference type="PANTHER" id="PTHR35910">
    <property type="entry name" value="2EXR DOMAIN-CONTAINING PROTEIN"/>
    <property type="match status" value="1"/>
</dbReference>
<evidence type="ECO:0000256" key="1">
    <source>
        <dbReference type="SAM" id="MobiDB-lite"/>
    </source>
</evidence>
<feature type="region of interest" description="Disordered" evidence="1">
    <location>
        <begin position="291"/>
        <end position="320"/>
    </location>
</feature>
<dbReference type="PANTHER" id="PTHR35910:SF1">
    <property type="entry name" value="2EXR DOMAIN-CONTAINING PROTEIN"/>
    <property type="match status" value="1"/>
</dbReference>
<reference evidence="3" key="2">
    <citation type="journal article" date="2023" name="IMA Fungus">
        <title>Comparative genomic study of the Penicillium genus elucidates a diverse pangenome and 15 lateral gene transfer events.</title>
        <authorList>
            <person name="Petersen C."/>
            <person name="Sorensen T."/>
            <person name="Nielsen M.R."/>
            <person name="Sondergaard T.E."/>
            <person name="Sorensen J.L."/>
            <person name="Fitzpatrick D.A."/>
            <person name="Frisvad J.C."/>
            <person name="Nielsen K.L."/>
        </authorList>
    </citation>
    <scope>NUCLEOTIDE SEQUENCE</scope>
    <source>
        <strain evidence="3">IBT 26290</strain>
    </source>
</reference>